<dbReference type="Gene3D" id="3.10.580.10">
    <property type="entry name" value="CBS-domain"/>
    <property type="match status" value="1"/>
</dbReference>
<evidence type="ECO:0000313" key="5">
    <source>
        <dbReference type="EMBL" id="QIB67088.1"/>
    </source>
</evidence>
<evidence type="ECO:0000313" key="6">
    <source>
        <dbReference type="Proteomes" id="UP000477680"/>
    </source>
</evidence>
<sequence length="615" mass="67537">MPVAQQLEGAGALAAPMDNAVMAAELDGIIARREVSVIFQPIADIRGRGILGYEALSRGPSDSCLHSPASLFDTAFRAGRLFELELLCREIALSRFQQLTLPGKLFLNVTPMSLFQPGMRSGCTGAMLGDVGLLPEKVVIELTEQHPLGDYASMRQAVQHYRSLGFEIAIDDLGGGYAGLRMWSELRPEYVKIDKHFVQGINEDAVKQEFVRSIIDIARGLDCRIIAEGIETQEEFHCVSRMGIVLGQGYYFVRPRPLPPVTLPPALFSHTARGGPAGAGIRLTESVASLLRDAPSLGPETRLQDVVDLFSSSPAVLSMPIVDAGGLPLGMVRRYRILDLYATNYGRALHGKKPVVQFMDRQPLMVERDMSVEQVSQLVTDNMQLRMEEEFIITDKGAFAGLGRVVDLLRKITELQVRNARYANPLTLLPGNVPIYEALEKQLAAGGDFVVAYCDLDNFKPFNDVYGYGKGDQVIQKLAEILAGEVDRELDFVGHVGGDDFILVMTSPDWRQRCERILDEFRRGVGYFYCERDQQQGGIWGKDRSGQASFHALLSLSIGVVAPLPGACRSHHEVAAMASEAKCQAKLQSGNSLFVDRRLQPSRLSEGLPPAATVC</sequence>
<dbReference type="PROSITE" id="PS50887">
    <property type="entry name" value="GGDEF"/>
    <property type="match status" value="1"/>
</dbReference>
<dbReference type="Pfam" id="PF00563">
    <property type="entry name" value="EAL"/>
    <property type="match status" value="1"/>
</dbReference>
<feature type="domain" description="EAL" evidence="2">
    <location>
        <begin position="19"/>
        <end position="269"/>
    </location>
</feature>
<dbReference type="PROSITE" id="PS51371">
    <property type="entry name" value="CBS"/>
    <property type="match status" value="1"/>
</dbReference>
<dbReference type="RefSeq" id="WP_163496516.1">
    <property type="nucleotide sequence ID" value="NZ_CP048711.1"/>
</dbReference>
<dbReference type="InterPro" id="IPR000160">
    <property type="entry name" value="GGDEF_dom"/>
</dbReference>
<gene>
    <name evidence="5" type="ORF">G3T16_18505</name>
</gene>
<dbReference type="InterPro" id="IPR046342">
    <property type="entry name" value="CBS_dom_sf"/>
</dbReference>
<reference evidence="5 6" key="1">
    <citation type="submission" date="2020-02" db="EMBL/GenBank/DDBJ databases">
        <title>Genome sequencing for Kineobactrum sp. M2.</title>
        <authorList>
            <person name="Park S.-J."/>
        </authorList>
    </citation>
    <scope>NUCLEOTIDE SEQUENCE [LARGE SCALE GENOMIC DNA]</scope>
    <source>
        <strain evidence="5 6">M2</strain>
    </source>
</reference>
<dbReference type="AlphaFoldDB" id="A0A6C0U586"/>
<dbReference type="Proteomes" id="UP000477680">
    <property type="component" value="Chromosome"/>
</dbReference>
<dbReference type="InterPro" id="IPR029787">
    <property type="entry name" value="Nucleotide_cyclase"/>
</dbReference>
<dbReference type="NCBIfam" id="TIGR00254">
    <property type="entry name" value="GGDEF"/>
    <property type="match status" value="1"/>
</dbReference>
<name>A0A6C0U586_9GAMM</name>
<dbReference type="SMART" id="SM00052">
    <property type="entry name" value="EAL"/>
    <property type="match status" value="1"/>
</dbReference>
<dbReference type="CDD" id="cd04598">
    <property type="entry name" value="CBS_pair_GGDEF_EAL"/>
    <property type="match status" value="1"/>
</dbReference>
<dbReference type="SUPFAM" id="SSF55073">
    <property type="entry name" value="Nucleotide cyclase"/>
    <property type="match status" value="1"/>
</dbReference>
<dbReference type="InterPro" id="IPR050706">
    <property type="entry name" value="Cyclic-di-GMP_PDE-like"/>
</dbReference>
<dbReference type="InterPro" id="IPR001633">
    <property type="entry name" value="EAL_dom"/>
</dbReference>
<dbReference type="InterPro" id="IPR035919">
    <property type="entry name" value="EAL_sf"/>
</dbReference>
<evidence type="ECO:0000259" key="3">
    <source>
        <dbReference type="PROSITE" id="PS50887"/>
    </source>
</evidence>
<dbReference type="Pfam" id="PF00571">
    <property type="entry name" value="CBS"/>
    <property type="match status" value="1"/>
</dbReference>
<keyword evidence="6" id="KW-1185">Reference proteome</keyword>
<dbReference type="CDD" id="cd01949">
    <property type="entry name" value="GGDEF"/>
    <property type="match status" value="1"/>
</dbReference>
<dbReference type="PROSITE" id="PS50883">
    <property type="entry name" value="EAL"/>
    <property type="match status" value="1"/>
</dbReference>
<dbReference type="InterPro" id="IPR043128">
    <property type="entry name" value="Rev_trsase/Diguanyl_cyclase"/>
</dbReference>
<dbReference type="GO" id="GO:0071111">
    <property type="term" value="F:cyclic-guanylate-specific phosphodiesterase activity"/>
    <property type="evidence" value="ECO:0007669"/>
    <property type="project" value="InterPro"/>
</dbReference>
<keyword evidence="1" id="KW-0129">CBS domain</keyword>
<dbReference type="InterPro" id="IPR000644">
    <property type="entry name" value="CBS_dom"/>
</dbReference>
<dbReference type="KEGG" id="kim:G3T16_18505"/>
<organism evidence="5 6">
    <name type="scientific">Kineobactrum salinum</name>
    <dbReference type="NCBI Taxonomy" id="2708301"/>
    <lineage>
        <taxon>Bacteria</taxon>
        <taxon>Pseudomonadati</taxon>
        <taxon>Pseudomonadota</taxon>
        <taxon>Gammaproteobacteria</taxon>
        <taxon>Cellvibrionales</taxon>
        <taxon>Halieaceae</taxon>
        <taxon>Kineobactrum</taxon>
    </lineage>
</organism>
<dbReference type="Pfam" id="PF00990">
    <property type="entry name" value="GGDEF"/>
    <property type="match status" value="1"/>
</dbReference>
<dbReference type="Gene3D" id="3.30.70.270">
    <property type="match status" value="1"/>
</dbReference>
<accession>A0A6C0U586</accession>
<dbReference type="EMBL" id="CP048711">
    <property type="protein sequence ID" value="QIB67088.1"/>
    <property type="molecule type" value="Genomic_DNA"/>
</dbReference>
<dbReference type="SUPFAM" id="SSF141868">
    <property type="entry name" value="EAL domain-like"/>
    <property type="match status" value="1"/>
</dbReference>
<evidence type="ECO:0000259" key="4">
    <source>
        <dbReference type="PROSITE" id="PS51371"/>
    </source>
</evidence>
<dbReference type="Gene3D" id="3.20.20.450">
    <property type="entry name" value="EAL domain"/>
    <property type="match status" value="1"/>
</dbReference>
<feature type="domain" description="CBS" evidence="4">
    <location>
        <begin position="290"/>
        <end position="349"/>
    </location>
</feature>
<dbReference type="SUPFAM" id="SSF54631">
    <property type="entry name" value="CBS-domain pair"/>
    <property type="match status" value="1"/>
</dbReference>
<dbReference type="PANTHER" id="PTHR33121">
    <property type="entry name" value="CYCLIC DI-GMP PHOSPHODIESTERASE PDEF"/>
    <property type="match status" value="1"/>
</dbReference>
<dbReference type="SMART" id="SM00267">
    <property type="entry name" value="GGDEF"/>
    <property type="match status" value="1"/>
</dbReference>
<evidence type="ECO:0000259" key="2">
    <source>
        <dbReference type="PROSITE" id="PS50883"/>
    </source>
</evidence>
<feature type="domain" description="GGDEF" evidence="3">
    <location>
        <begin position="447"/>
        <end position="598"/>
    </location>
</feature>
<proteinExistence type="predicted"/>
<dbReference type="PANTHER" id="PTHR33121:SF76">
    <property type="entry name" value="SIGNALING PROTEIN"/>
    <property type="match status" value="1"/>
</dbReference>
<dbReference type="CDD" id="cd01948">
    <property type="entry name" value="EAL"/>
    <property type="match status" value="1"/>
</dbReference>
<evidence type="ECO:0000256" key="1">
    <source>
        <dbReference type="PROSITE-ProRule" id="PRU00703"/>
    </source>
</evidence>
<protein>
    <submittedName>
        <fullName evidence="5">GGDEF domain-containing protein</fullName>
    </submittedName>
</protein>